<keyword evidence="6" id="KW-0915">Sodium</keyword>
<evidence type="ECO:0000313" key="9">
    <source>
        <dbReference type="EnsemblMetazoa" id="Aqu2.1.28957_001"/>
    </source>
</evidence>
<dbReference type="Pfam" id="PF00209">
    <property type="entry name" value="SNF"/>
    <property type="match status" value="1"/>
</dbReference>
<feature type="binding site" evidence="6">
    <location>
        <position position="443"/>
    </location>
    <ligand>
        <name>Na(+)</name>
        <dbReference type="ChEBI" id="CHEBI:29101"/>
        <label>1</label>
    </ligand>
</feature>
<feature type="transmembrane region" description="Helical" evidence="8">
    <location>
        <begin position="107"/>
        <end position="127"/>
    </location>
</feature>
<organism evidence="9">
    <name type="scientific">Amphimedon queenslandica</name>
    <name type="common">Sponge</name>
    <dbReference type="NCBI Taxonomy" id="400682"/>
    <lineage>
        <taxon>Eukaryota</taxon>
        <taxon>Metazoa</taxon>
        <taxon>Porifera</taxon>
        <taxon>Demospongiae</taxon>
        <taxon>Heteroscleromorpha</taxon>
        <taxon>Haplosclerida</taxon>
        <taxon>Niphatidae</taxon>
        <taxon>Amphimedon</taxon>
    </lineage>
</organism>
<evidence type="ECO:0000256" key="7">
    <source>
        <dbReference type="SAM" id="MobiDB-lite"/>
    </source>
</evidence>
<dbReference type="GO" id="GO:0006865">
    <property type="term" value="P:amino acid transport"/>
    <property type="evidence" value="ECO:0007669"/>
    <property type="project" value="TreeGrafter"/>
</dbReference>
<evidence type="ECO:0000256" key="2">
    <source>
        <dbReference type="ARBA" id="ARBA00022448"/>
    </source>
</evidence>
<keyword evidence="5 8" id="KW-0472">Membrane</keyword>
<dbReference type="AlphaFoldDB" id="A0A1X7UNH0"/>
<evidence type="ECO:0000256" key="1">
    <source>
        <dbReference type="ARBA" id="ARBA00004141"/>
    </source>
</evidence>
<dbReference type="GO" id="GO:0005886">
    <property type="term" value="C:plasma membrane"/>
    <property type="evidence" value="ECO:0007669"/>
    <property type="project" value="TreeGrafter"/>
</dbReference>
<keyword evidence="6" id="KW-0479">Metal-binding</keyword>
<feature type="binding site" evidence="6">
    <location>
        <position position="86"/>
    </location>
    <ligand>
        <name>Na(+)</name>
        <dbReference type="ChEBI" id="CHEBI:29101"/>
        <label>1</label>
    </ligand>
</feature>
<feature type="compositionally biased region" description="Acidic residues" evidence="7">
    <location>
        <begin position="24"/>
        <end position="33"/>
    </location>
</feature>
<feature type="binding site" evidence="6">
    <location>
        <position position="439"/>
    </location>
    <ligand>
        <name>Na(+)</name>
        <dbReference type="ChEBI" id="CHEBI:29101"/>
        <label>1</label>
    </ligand>
</feature>
<feature type="transmembrane region" description="Helical" evidence="8">
    <location>
        <begin position="499"/>
        <end position="520"/>
    </location>
</feature>
<feature type="binding site" evidence="6">
    <location>
        <position position="89"/>
    </location>
    <ligand>
        <name>Na(+)</name>
        <dbReference type="ChEBI" id="CHEBI:29101"/>
        <label>1</label>
    </ligand>
</feature>
<feature type="transmembrane region" description="Helical" evidence="8">
    <location>
        <begin position="148"/>
        <end position="180"/>
    </location>
</feature>
<evidence type="ECO:0000256" key="4">
    <source>
        <dbReference type="ARBA" id="ARBA00022989"/>
    </source>
</evidence>
<accession>A0A1X7UNH0</accession>
<reference evidence="9" key="1">
    <citation type="submission" date="2017-05" db="UniProtKB">
        <authorList>
            <consortium name="EnsemblMetazoa"/>
        </authorList>
    </citation>
    <scope>IDENTIFICATION</scope>
</reference>
<feature type="binding site" evidence="6">
    <location>
        <position position="442"/>
    </location>
    <ligand>
        <name>Na(+)</name>
        <dbReference type="ChEBI" id="CHEBI:29101"/>
        <label>1</label>
    </ligand>
</feature>
<dbReference type="PANTHER" id="PTHR11616:SF182">
    <property type="entry name" value="TRANSPORTER"/>
    <property type="match status" value="1"/>
</dbReference>
<evidence type="ECO:0008006" key="10">
    <source>
        <dbReference type="Google" id="ProtNLM"/>
    </source>
</evidence>
<dbReference type="PROSITE" id="PS50267">
    <property type="entry name" value="NA_NEUROTRAN_SYMP_3"/>
    <property type="match status" value="1"/>
</dbReference>
<evidence type="ECO:0000256" key="8">
    <source>
        <dbReference type="SAM" id="Phobius"/>
    </source>
</evidence>
<sequence>MSEKEDLELQSGSHYDTVTSETEPTPETEPNDLVDEDSVKELWWVKIFPFLLKWNWLRRRLAKKKDDKKKRGQWDNRAQYILTLLGYAVGLGNVWRFSYLVAKNGGAAFVIPYITMLFVVGIPLFYLETLIGQTLQKGPILAWFKICPNLWGIGLAASVVTVYISLYYNVIMSWVILYFFHSFQDPLPWAKCCGFVLNLLNDTINSNYLHAHENGTVCGGTFTPYSDLAGCVNDSTRYYWYVNTLEANGSINDFSGFNWRIYLCLFAGWVIVYLCMFKGIQSTGKVVYFTAIFPYIVLIILFFRAVTLDGAGDGIKFLFVPDSDTVRTKLFQPQVWLEAATQIFFSLGLSMGALIALSSYSKQNNNPLVDTLIVCFSNSFTSIFSSIIVFSIVGYKANLLNVPPQLGPGLAFVVFSQALTLMPVSPLWAVLFFIMLFLLGIDSQFAGMECLITVLLDSKKIRKIRKEILILIVCTLFFLVSFIFVLGNGLYLFQLFDQYASTLPLLFIGLCEVVTISWIFGANRFLDGISFNLHLYMRRFWFFVWTFMSPIVMIIIFFGSVINEIVQPLQYTVFDTVINHDGEEVMDEFRLKYPTWAQFIGAMITLSSILCIPTVLIIRLIIYHRARKQLKETWLLTKTRYHYVVEKVKGVVFQQSYSPQENELVEEPQTSPYFHADEEQPTPIDALSETSAESEEDSRFPCGNANGLS</sequence>
<dbReference type="PANTHER" id="PTHR11616">
    <property type="entry name" value="SODIUM/CHLORIDE DEPENDENT TRANSPORTER"/>
    <property type="match status" value="1"/>
</dbReference>
<feature type="compositionally biased region" description="Polar residues" evidence="7">
    <location>
        <begin position="10"/>
        <end position="20"/>
    </location>
</feature>
<feature type="binding site" evidence="6">
    <location>
        <position position="346"/>
    </location>
    <ligand>
        <name>Na(+)</name>
        <dbReference type="ChEBI" id="CHEBI:29101"/>
        <label>1</label>
    </ligand>
</feature>
<name>A0A1X7UNH0_AMPQE</name>
<feature type="transmembrane region" description="Helical" evidence="8">
    <location>
        <begin position="427"/>
        <end position="456"/>
    </location>
</feature>
<keyword evidence="4 8" id="KW-1133">Transmembrane helix</keyword>
<dbReference type="InParanoid" id="A0A1X7UNH0"/>
<feature type="transmembrane region" description="Helical" evidence="8">
    <location>
        <begin position="468"/>
        <end position="493"/>
    </location>
</feature>
<evidence type="ECO:0000256" key="3">
    <source>
        <dbReference type="ARBA" id="ARBA00022692"/>
    </source>
</evidence>
<feature type="region of interest" description="Disordered" evidence="7">
    <location>
        <begin position="1"/>
        <end position="33"/>
    </location>
</feature>
<feature type="binding site" evidence="6">
    <location>
        <position position="93"/>
    </location>
    <ligand>
        <name>Na(+)</name>
        <dbReference type="ChEBI" id="CHEBI:29101"/>
        <label>1</label>
    </ligand>
</feature>
<feature type="binding site" evidence="6">
    <location>
        <position position="378"/>
    </location>
    <ligand>
        <name>Na(+)</name>
        <dbReference type="ChEBI" id="CHEBI:29101"/>
        <label>1</label>
    </ligand>
</feature>
<feature type="transmembrane region" description="Helical" evidence="8">
    <location>
        <begin position="372"/>
        <end position="395"/>
    </location>
</feature>
<feature type="binding site" evidence="6">
    <location>
        <position position="88"/>
    </location>
    <ligand>
        <name>Na(+)</name>
        <dbReference type="ChEBI" id="CHEBI:29101"/>
        <label>1</label>
    </ligand>
</feature>
<feature type="transmembrane region" description="Helical" evidence="8">
    <location>
        <begin position="540"/>
        <end position="562"/>
    </location>
</feature>
<feature type="region of interest" description="Disordered" evidence="7">
    <location>
        <begin position="663"/>
        <end position="709"/>
    </location>
</feature>
<dbReference type="PRINTS" id="PR00176">
    <property type="entry name" value="NANEUSMPORT"/>
</dbReference>
<dbReference type="GO" id="GO:0046872">
    <property type="term" value="F:metal ion binding"/>
    <property type="evidence" value="ECO:0007669"/>
    <property type="project" value="UniProtKB-KW"/>
</dbReference>
<dbReference type="InterPro" id="IPR000175">
    <property type="entry name" value="Na/ntran_symport"/>
</dbReference>
<keyword evidence="3 8" id="KW-0812">Transmembrane</keyword>
<feature type="transmembrane region" description="Helical" evidence="8">
    <location>
        <begin position="596"/>
        <end position="622"/>
    </location>
</feature>
<evidence type="ECO:0000256" key="5">
    <source>
        <dbReference type="ARBA" id="ARBA00023136"/>
    </source>
</evidence>
<feature type="transmembrane region" description="Helical" evidence="8">
    <location>
        <begin position="78"/>
        <end position="95"/>
    </location>
</feature>
<dbReference type="SUPFAM" id="SSF161070">
    <property type="entry name" value="SNF-like"/>
    <property type="match status" value="1"/>
</dbReference>
<feature type="transmembrane region" description="Helical" evidence="8">
    <location>
        <begin position="286"/>
        <end position="306"/>
    </location>
</feature>
<evidence type="ECO:0000256" key="6">
    <source>
        <dbReference type="PIRSR" id="PIRSR600175-1"/>
    </source>
</evidence>
<dbReference type="GO" id="GO:0035725">
    <property type="term" value="P:sodium ion transmembrane transport"/>
    <property type="evidence" value="ECO:0007669"/>
    <property type="project" value="TreeGrafter"/>
</dbReference>
<dbReference type="FunCoup" id="A0A1X7UNH0">
    <property type="interactions" value="47"/>
</dbReference>
<dbReference type="EnsemblMetazoa" id="Aqu2.1.28957_001">
    <property type="protein sequence ID" value="Aqu2.1.28957_001"/>
    <property type="gene ID" value="Aqu2.1.28957"/>
</dbReference>
<dbReference type="InterPro" id="IPR037272">
    <property type="entry name" value="SNS_sf"/>
</dbReference>
<keyword evidence="2" id="KW-0813">Transport</keyword>
<feature type="transmembrane region" description="Helical" evidence="8">
    <location>
        <begin position="339"/>
        <end position="360"/>
    </location>
</feature>
<comment type="subcellular location">
    <subcellularLocation>
        <location evidence="1">Membrane</location>
        <topology evidence="1">Multi-pass membrane protein</topology>
    </subcellularLocation>
</comment>
<feature type="transmembrane region" description="Helical" evidence="8">
    <location>
        <begin position="259"/>
        <end position="277"/>
    </location>
</feature>
<dbReference type="eggNOG" id="KOG3659">
    <property type="taxonomic scope" value="Eukaryota"/>
</dbReference>
<proteinExistence type="predicted"/>
<dbReference type="OrthoDB" id="6581954at2759"/>
<dbReference type="STRING" id="400682.A0A1X7UNH0"/>
<protein>
    <recommendedName>
        <fullName evidence="10">Transporter</fullName>
    </recommendedName>
</protein>